<dbReference type="InterPro" id="IPR024072">
    <property type="entry name" value="DHFR-like_dom_sf"/>
</dbReference>
<sequence>MSLQPYVVLSAAVSLDGRLDDASPHRLVLSHPRDLDRVDEERAAADAILIGATTLRRDHPRLLVSDAARRRRVAAGRPEHPAKVVVSGSGDLDPTLAFWHCGGEKLVFTVDAALVRTRRELGAFATVTATGSVLDWQAVLAGLGRHGVRRLLVEGGGTVHTQLLALDLADELHLAVAPLLVGSAQAPRFLGDASYPGGSTARMRLLETRVLGDTVLLRYAPRDRKGSPTHLITTGDDHSSV</sequence>
<dbReference type="PANTHER" id="PTHR38011">
    <property type="entry name" value="DIHYDROFOLATE REDUCTASE FAMILY PROTEIN (AFU_ORTHOLOGUE AFUA_8G06820)"/>
    <property type="match status" value="1"/>
</dbReference>
<keyword evidence="2" id="KW-0521">NADP</keyword>
<gene>
    <name evidence="5" type="ORF">ACFQLX_18465</name>
</gene>
<dbReference type="RefSeq" id="WP_386416579.1">
    <property type="nucleotide sequence ID" value="NZ_JBHSZO010000029.1"/>
</dbReference>
<feature type="domain" description="Bacterial bifunctional deaminase-reductase C-terminal" evidence="4">
    <location>
        <begin position="5"/>
        <end position="216"/>
    </location>
</feature>
<keyword evidence="6" id="KW-1185">Reference proteome</keyword>
<reference evidence="6" key="1">
    <citation type="journal article" date="2019" name="Int. J. Syst. Evol. Microbiol.">
        <title>The Global Catalogue of Microorganisms (GCM) 10K type strain sequencing project: providing services to taxonomists for standard genome sequencing and annotation.</title>
        <authorList>
            <consortium name="The Broad Institute Genomics Platform"/>
            <consortium name="The Broad Institute Genome Sequencing Center for Infectious Disease"/>
            <person name="Wu L."/>
            <person name="Ma J."/>
        </authorList>
    </citation>
    <scope>NUCLEOTIDE SEQUENCE [LARGE SCALE GENOMIC DNA]</scope>
    <source>
        <strain evidence="6">CGMCC 1.13681</strain>
    </source>
</reference>
<keyword evidence="3" id="KW-0560">Oxidoreductase</keyword>
<proteinExistence type="predicted"/>
<evidence type="ECO:0000313" key="6">
    <source>
        <dbReference type="Proteomes" id="UP001596413"/>
    </source>
</evidence>
<evidence type="ECO:0000259" key="4">
    <source>
        <dbReference type="Pfam" id="PF01872"/>
    </source>
</evidence>
<organism evidence="5 6">
    <name type="scientific">Streptomyces polyrhachis</name>
    <dbReference type="NCBI Taxonomy" id="1282885"/>
    <lineage>
        <taxon>Bacteria</taxon>
        <taxon>Bacillati</taxon>
        <taxon>Actinomycetota</taxon>
        <taxon>Actinomycetes</taxon>
        <taxon>Kitasatosporales</taxon>
        <taxon>Streptomycetaceae</taxon>
        <taxon>Streptomyces</taxon>
    </lineage>
</organism>
<evidence type="ECO:0000256" key="2">
    <source>
        <dbReference type="ARBA" id="ARBA00022857"/>
    </source>
</evidence>
<evidence type="ECO:0000256" key="3">
    <source>
        <dbReference type="ARBA" id="ARBA00023002"/>
    </source>
</evidence>
<dbReference type="Gene3D" id="3.40.430.10">
    <property type="entry name" value="Dihydrofolate Reductase, subunit A"/>
    <property type="match status" value="1"/>
</dbReference>
<dbReference type="InterPro" id="IPR002734">
    <property type="entry name" value="RibDG_C"/>
</dbReference>
<name>A0ABW2GLX2_9ACTN</name>
<comment type="caution">
    <text evidence="5">The sequence shown here is derived from an EMBL/GenBank/DDBJ whole genome shotgun (WGS) entry which is preliminary data.</text>
</comment>
<evidence type="ECO:0000256" key="1">
    <source>
        <dbReference type="ARBA" id="ARBA00005104"/>
    </source>
</evidence>
<evidence type="ECO:0000313" key="5">
    <source>
        <dbReference type="EMBL" id="MFC7220131.1"/>
    </source>
</evidence>
<accession>A0ABW2GLX2</accession>
<dbReference type="Pfam" id="PF01872">
    <property type="entry name" value="RibD_C"/>
    <property type="match status" value="1"/>
</dbReference>
<comment type="pathway">
    <text evidence="1">Cofactor biosynthesis; riboflavin biosynthesis.</text>
</comment>
<dbReference type="EMBL" id="JBHSZO010000029">
    <property type="protein sequence ID" value="MFC7220131.1"/>
    <property type="molecule type" value="Genomic_DNA"/>
</dbReference>
<dbReference type="PANTHER" id="PTHR38011:SF7">
    <property type="entry name" value="2,5-DIAMINO-6-RIBOSYLAMINO-4(3H)-PYRIMIDINONE 5'-PHOSPHATE REDUCTASE"/>
    <property type="match status" value="1"/>
</dbReference>
<dbReference type="InterPro" id="IPR050765">
    <property type="entry name" value="Riboflavin_Biosynth_HTPR"/>
</dbReference>
<dbReference type="SUPFAM" id="SSF53597">
    <property type="entry name" value="Dihydrofolate reductase-like"/>
    <property type="match status" value="1"/>
</dbReference>
<protein>
    <submittedName>
        <fullName evidence="5">RibD family protein</fullName>
    </submittedName>
</protein>
<dbReference type="Proteomes" id="UP001596413">
    <property type="component" value="Unassembled WGS sequence"/>
</dbReference>